<dbReference type="EMBL" id="CBTN010000003">
    <property type="protein sequence ID" value="CDH49373.1"/>
    <property type="molecule type" value="Genomic_DNA"/>
</dbReference>
<proteinExistence type="predicted"/>
<evidence type="ECO:0000313" key="2">
    <source>
        <dbReference type="EMBL" id="CDH49373.1"/>
    </source>
</evidence>
<dbReference type="Proteomes" id="UP000027586">
    <property type="component" value="Unassembled WGS sequence"/>
</dbReference>
<dbReference type="AlphaFoldDB" id="A0A068RGS4"/>
<feature type="transmembrane region" description="Helical" evidence="1">
    <location>
        <begin position="41"/>
        <end position="58"/>
    </location>
</feature>
<evidence type="ECO:0000256" key="1">
    <source>
        <dbReference type="SAM" id="Phobius"/>
    </source>
</evidence>
<evidence type="ECO:0000313" key="3">
    <source>
        <dbReference type="Proteomes" id="UP000027586"/>
    </source>
</evidence>
<keyword evidence="1" id="KW-1133">Transmembrane helix</keyword>
<protein>
    <submittedName>
        <fullName evidence="2">Mfs general substrate transporter</fullName>
    </submittedName>
</protein>
<dbReference type="VEuPathDB" id="FungiDB:LCOR_01117.1"/>
<keyword evidence="1" id="KW-0472">Membrane</keyword>
<comment type="caution">
    <text evidence="2">The sequence shown here is derived from an EMBL/GenBank/DDBJ whole genome shotgun (WGS) entry which is preliminary data.</text>
</comment>
<organism evidence="2 3">
    <name type="scientific">Lichtheimia corymbifera JMRC:FSU:9682</name>
    <dbReference type="NCBI Taxonomy" id="1263082"/>
    <lineage>
        <taxon>Eukaryota</taxon>
        <taxon>Fungi</taxon>
        <taxon>Fungi incertae sedis</taxon>
        <taxon>Mucoromycota</taxon>
        <taxon>Mucoromycotina</taxon>
        <taxon>Mucoromycetes</taxon>
        <taxon>Mucorales</taxon>
        <taxon>Lichtheimiaceae</taxon>
        <taxon>Lichtheimia</taxon>
    </lineage>
</organism>
<sequence>MPRSKNDTEDVCSTTAETSVDKEASTITDVIAVRRRLKRKLDMRFVVWAFLGYFAGYLDRSNLRKNHDKGEYVDEMLIL</sequence>
<name>A0A068RGS4_9FUNG</name>
<accession>A0A068RGS4</accession>
<keyword evidence="3" id="KW-1185">Reference proteome</keyword>
<reference evidence="2" key="1">
    <citation type="submission" date="2013-08" db="EMBL/GenBank/DDBJ databases">
        <title>Gene expansion shapes genome architecture in the human pathogen Lichtheimia corymbifera: an evolutionary genomics analysis in the ancient terrestrial Mucorales (Mucoromycotina).</title>
        <authorList>
            <person name="Schwartze V.U."/>
            <person name="Winter S."/>
            <person name="Shelest E."/>
            <person name="Marcet-Houben M."/>
            <person name="Horn F."/>
            <person name="Wehner S."/>
            <person name="Hoffmann K."/>
            <person name="Riege K."/>
            <person name="Sammeth M."/>
            <person name="Nowrousian M."/>
            <person name="Valiante V."/>
            <person name="Linde J."/>
            <person name="Jacobsen I.D."/>
            <person name="Marz M."/>
            <person name="Brakhage A.A."/>
            <person name="Gabaldon T."/>
            <person name="Bocker S."/>
            <person name="Voigt K."/>
        </authorList>
    </citation>
    <scope>NUCLEOTIDE SEQUENCE [LARGE SCALE GENOMIC DNA]</scope>
    <source>
        <strain evidence="2">FSU 9682</strain>
    </source>
</reference>
<dbReference type="OrthoDB" id="2217442at2759"/>
<gene>
    <name evidence="2" type="ORF">LCOR_01117.1</name>
</gene>
<keyword evidence="1" id="KW-0812">Transmembrane</keyword>